<sequence length="38" mass="4550">MHSHAQLLPAVRWKQANLQKMQSQKYQQAINKLEQVFK</sequence>
<organism evidence="1">
    <name type="scientific">hydrothermal vent metagenome</name>
    <dbReference type="NCBI Taxonomy" id="652676"/>
    <lineage>
        <taxon>unclassified sequences</taxon>
        <taxon>metagenomes</taxon>
        <taxon>ecological metagenomes</taxon>
    </lineage>
</organism>
<accession>A0A3B0WYG2</accession>
<protein>
    <submittedName>
        <fullName evidence="1">Uncharacterized protein</fullName>
    </submittedName>
</protein>
<dbReference type="EMBL" id="UOFF01000370">
    <property type="protein sequence ID" value="VAW57313.1"/>
    <property type="molecule type" value="Genomic_DNA"/>
</dbReference>
<evidence type="ECO:0000313" key="1">
    <source>
        <dbReference type="EMBL" id="VAW57313.1"/>
    </source>
</evidence>
<reference evidence="1" key="1">
    <citation type="submission" date="2018-06" db="EMBL/GenBank/DDBJ databases">
        <authorList>
            <person name="Zhirakovskaya E."/>
        </authorList>
    </citation>
    <scope>NUCLEOTIDE SEQUENCE</scope>
</reference>
<dbReference type="AlphaFoldDB" id="A0A3B0WYG2"/>
<name>A0A3B0WYG2_9ZZZZ</name>
<gene>
    <name evidence="1" type="ORF">MNBD_GAMMA07-2792</name>
</gene>
<proteinExistence type="predicted"/>